<dbReference type="PANTHER" id="PTHR42887:SF2">
    <property type="entry name" value="OS12G0638800 PROTEIN"/>
    <property type="match status" value="1"/>
</dbReference>
<dbReference type="Gene3D" id="1.10.8.260">
    <property type="entry name" value="HI0933 insert domain-like"/>
    <property type="match status" value="1"/>
</dbReference>
<evidence type="ECO:0000256" key="1">
    <source>
        <dbReference type="ARBA" id="ARBA00001974"/>
    </source>
</evidence>
<reference evidence="6 7" key="1">
    <citation type="submission" date="2024-03" db="EMBL/GenBank/DDBJ databases">
        <title>Human intestinal bacterial collection.</title>
        <authorList>
            <person name="Pauvert C."/>
            <person name="Hitch T.C.A."/>
            <person name="Clavel T."/>
        </authorList>
    </citation>
    <scope>NUCLEOTIDE SEQUENCE [LARGE SCALE GENOMIC DNA]</scope>
    <source>
        <strain evidence="6 7">CLA-JM-H44</strain>
    </source>
</reference>
<keyword evidence="2" id="KW-0285">Flavoprotein</keyword>
<gene>
    <name evidence="6" type="ORF">WMO26_02720</name>
</gene>
<evidence type="ECO:0000313" key="6">
    <source>
        <dbReference type="EMBL" id="MEQ2439735.1"/>
    </source>
</evidence>
<keyword evidence="7" id="KW-1185">Reference proteome</keyword>
<dbReference type="Pfam" id="PF03486">
    <property type="entry name" value="HI0933_like"/>
    <property type="match status" value="1"/>
</dbReference>
<dbReference type="PANTHER" id="PTHR42887">
    <property type="entry name" value="OS12G0638800 PROTEIN"/>
    <property type="match status" value="1"/>
</dbReference>
<evidence type="ECO:0000256" key="3">
    <source>
        <dbReference type="ARBA" id="ARBA00022827"/>
    </source>
</evidence>
<feature type="domain" description="RsdA/BaiN/AoA(So)-like insert" evidence="5">
    <location>
        <begin position="191"/>
        <end position="354"/>
    </location>
</feature>
<dbReference type="InterPro" id="IPR023166">
    <property type="entry name" value="BaiN-like_dom_sf"/>
</dbReference>
<dbReference type="InterPro" id="IPR055178">
    <property type="entry name" value="RsdA/BaiN/AoA(So)-like_dom"/>
</dbReference>
<dbReference type="Proteomes" id="UP001489509">
    <property type="component" value="Unassembled WGS sequence"/>
</dbReference>
<dbReference type="RefSeq" id="WP_349217997.1">
    <property type="nucleotide sequence ID" value="NZ_JBBMFD010000002.1"/>
</dbReference>
<dbReference type="GO" id="GO:0016491">
    <property type="term" value="F:oxidoreductase activity"/>
    <property type="evidence" value="ECO:0007669"/>
    <property type="project" value="UniProtKB-KW"/>
</dbReference>
<evidence type="ECO:0000256" key="2">
    <source>
        <dbReference type="ARBA" id="ARBA00022630"/>
    </source>
</evidence>
<dbReference type="Pfam" id="PF22780">
    <property type="entry name" value="HI0933_like_1st"/>
    <property type="match status" value="1"/>
</dbReference>
<accession>A0ABV1DXH4</accession>
<comment type="cofactor">
    <cofactor evidence="1">
        <name>FAD</name>
        <dbReference type="ChEBI" id="CHEBI:57692"/>
    </cofactor>
</comment>
<protein>
    <submittedName>
        <fullName evidence="6">NAD(P)/FAD-dependent oxidoreductase</fullName>
        <ecNumber evidence="6">1.14.13.-</ecNumber>
    </submittedName>
</protein>
<keyword evidence="6" id="KW-0560">Oxidoreductase</keyword>
<name>A0ABV1DXH4_9FIRM</name>
<feature type="domain" description="RsdA/BaiN/AoA(So)-like Rossmann fold-like" evidence="4">
    <location>
        <begin position="4"/>
        <end position="406"/>
    </location>
</feature>
<dbReference type="Gene3D" id="2.40.30.10">
    <property type="entry name" value="Translation factors"/>
    <property type="match status" value="1"/>
</dbReference>
<dbReference type="EMBL" id="JBBMFD010000002">
    <property type="protein sequence ID" value="MEQ2439735.1"/>
    <property type="molecule type" value="Genomic_DNA"/>
</dbReference>
<sequence length="419" mass="45746">MEYDVIVIGGGAAGLMAAGTCAKGGLRTLVLERNERPARKVMITGKGRCNVTNDCDAQDFIKAVPVNGRFLYSAVANFTPQDTMLFFENEGLPLKTERGNRVFPKSDRAVDVVDTLTRFVTKNGGEIRQGRAQKLLFDRVGVCGAQTEDGEKYYADAVLVSTGGLSYPATGSTGDGYQLAKQAGHTITKLKPSLVPLVAKNDWCRKAQGLALKNIAVRVFDNGKSRTVYDDFGELLFTHFGLSGPVILSASSHMREMEPGRYSVIIDLKPALTLPQLDARLQRDFEKYSNRDFANALGDLLPKSLISVIIKLSLIPPEEKVHQITRGQRLQLAELLKNLTVTIEDFRPIEEAIVTSGGINTKEVNPKTMESKLVRGLFFAGEVLDVDGYTGGFNLQIAFSTGRLAAGEILERKGKNPTK</sequence>
<dbReference type="InterPro" id="IPR057661">
    <property type="entry name" value="RsdA/BaiN/AoA(So)_Rossmann"/>
</dbReference>
<comment type="caution">
    <text evidence="6">The sequence shown here is derived from an EMBL/GenBank/DDBJ whole genome shotgun (WGS) entry which is preliminary data.</text>
</comment>
<dbReference type="Gene3D" id="3.50.50.60">
    <property type="entry name" value="FAD/NAD(P)-binding domain"/>
    <property type="match status" value="1"/>
</dbReference>
<keyword evidence="3" id="KW-0274">FAD</keyword>
<dbReference type="PRINTS" id="PR00411">
    <property type="entry name" value="PNDRDTASEI"/>
</dbReference>
<dbReference type="EC" id="1.14.13.-" evidence="6"/>
<dbReference type="SUPFAM" id="SSF51905">
    <property type="entry name" value="FAD/NAD(P)-binding domain"/>
    <property type="match status" value="1"/>
</dbReference>
<dbReference type="InterPro" id="IPR036188">
    <property type="entry name" value="FAD/NAD-bd_sf"/>
</dbReference>
<dbReference type="InterPro" id="IPR004792">
    <property type="entry name" value="BaiN-like"/>
</dbReference>
<evidence type="ECO:0000313" key="7">
    <source>
        <dbReference type="Proteomes" id="UP001489509"/>
    </source>
</evidence>
<organism evidence="6 7">
    <name type="scientific">Solibaculum intestinale</name>
    <dbReference type="NCBI Taxonomy" id="3133165"/>
    <lineage>
        <taxon>Bacteria</taxon>
        <taxon>Bacillati</taxon>
        <taxon>Bacillota</taxon>
        <taxon>Clostridia</taxon>
        <taxon>Eubacteriales</taxon>
        <taxon>Oscillospiraceae</taxon>
        <taxon>Solibaculum</taxon>
    </lineage>
</organism>
<proteinExistence type="predicted"/>
<evidence type="ECO:0000259" key="5">
    <source>
        <dbReference type="Pfam" id="PF22780"/>
    </source>
</evidence>
<dbReference type="SUPFAM" id="SSF160996">
    <property type="entry name" value="HI0933 insert domain-like"/>
    <property type="match status" value="1"/>
</dbReference>
<dbReference type="NCBIfam" id="TIGR00275">
    <property type="entry name" value="aminoacetone oxidase family FAD-binding enzyme"/>
    <property type="match status" value="1"/>
</dbReference>
<evidence type="ECO:0000259" key="4">
    <source>
        <dbReference type="Pfam" id="PF03486"/>
    </source>
</evidence>